<reference evidence="2 3" key="1">
    <citation type="journal article" date="2016" name="Proc. Natl. Acad. Sci. U.S.A.">
        <title>Comparative genomics of biotechnologically important yeasts.</title>
        <authorList>
            <person name="Riley R."/>
            <person name="Haridas S."/>
            <person name="Wolfe K.H."/>
            <person name="Lopes M.R."/>
            <person name="Hittinger C.T."/>
            <person name="Goeker M."/>
            <person name="Salamov A.A."/>
            <person name="Wisecaver J.H."/>
            <person name="Long T.M."/>
            <person name="Calvey C.H."/>
            <person name="Aerts A.L."/>
            <person name="Barry K.W."/>
            <person name="Choi C."/>
            <person name="Clum A."/>
            <person name="Coughlan A.Y."/>
            <person name="Deshpande S."/>
            <person name="Douglass A.P."/>
            <person name="Hanson S.J."/>
            <person name="Klenk H.-P."/>
            <person name="LaButti K.M."/>
            <person name="Lapidus A."/>
            <person name="Lindquist E.A."/>
            <person name="Lipzen A.M."/>
            <person name="Meier-Kolthoff J.P."/>
            <person name="Ohm R.A."/>
            <person name="Otillar R.P."/>
            <person name="Pangilinan J.L."/>
            <person name="Peng Y."/>
            <person name="Rokas A."/>
            <person name="Rosa C.A."/>
            <person name="Scheuner C."/>
            <person name="Sibirny A.A."/>
            <person name="Slot J.C."/>
            <person name="Stielow J.B."/>
            <person name="Sun H."/>
            <person name="Kurtzman C.P."/>
            <person name="Blackwell M."/>
            <person name="Grigoriev I.V."/>
            <person name="Jeffries T.W."/>
        </authorList>
    </citation>
    <scope>NUCLEOTIDE SEQUENCE [LARGE SCALE GENOMIC DNA]</scope>
    <source>
        <strain evidence="2 3">NRRL Y-11557</strain>
    </source>
</reference>
<feature type="compositionally biased region" description="Polar residues" evidence="1">
    <location>
        <begin position="1"/>
        <end position="20"/>
    </location>
</feature>
<evidence type="ECO:0000313" key="3">
    <source>
        <dbReference type="Proteomes" id="UP000094385"/>
    </source>
</evidence>
<protein>
    <submittedName>
        <fullName evidence="2">Uncharacterized protein</fullName>
    </submittedName>
</protein>
<accession>A0A1E3Q6V0</accession>
<name>A0A1E3Q6V0_LIPST</name>
<evidence type="ECO:0000256" key="1">
    <source>
        <dbReference type="SAM" id="MobiDB-lite"/>
    </source>
</evidence>
<keyword evidence="3" id="KW-1185">Reference proteome</keyword>
<sequence length="91" mass="10277">MSSSDASTLRRTGSAKTARTSHLVHYRSRSNGGKRGFCDRPRSSITRCSRTAQLNIPQGYYGPLRYRDHTWADELKEAFIGLAMMHTIDIT</sequence>
<feature type="region of interest" description="Disordered" evidence="1">
    <location>
        <begin position="1"/>
        <end position="41"/>
    </location>
</feature>
<dbReference type="Proteomes" id="UP000094385">
    <property type="component" value="Unassembled WGS sequence"/>
</dbReference>
<proteinExistence type="predicted"/>
<evidence type="ECO:0000313" key="2">
    <source>
        <dbReference type="EMBL" id="ODQ72882.1"/>
    </source>
</evidence>
<dbReference type="EMBL" id="KV454294">
    <property type="protein sequence ID" value="ODQ72882.1"/>
    <property type="molecule type" value="Genomic_DNA"/>
</dbReference>
<gene>
    <name evidence="2" type="ORF">LIPSTDRAFT_277991</name>
</gene>
<organism evidence="2 3">
    <name type="scientific">Lipomyces starkeyi NRRL Y-11557</name>
    <dbReference type="NCBI Taxonomy" id="675824"/>
    <lineage>
        <taxon>Eukaryota</taxon>
        <taxon>Fungi</taxon>
        <taxon>Dikarya</taxon>
        <taxon>Ascomycota</taxon>
        <taxon>Saccharomycotina</taxon>
        <taxon>Lipomycetes</taxon>
        <taxon>Lipomycetales</taxon>
        <taxon>Lipomycetaceae</taxon>
        <taxon>Lipomyces</taxon>
    </lineage>
</organism>
<dbReference type="AlphaFoldDB" id="A0A1E3Q6V0"/>